<keyword evidence="1" id="KW-0175">Coiled coil</keyword>
<protein>
    <submittedName>
        <fullName evidence="2">Uncharacterized protein</fullName>
    </submittedName>
</protein>
<dbReference type="EMBL" id="CP163440">
    <property type="protein sequence ID" value="XDQ59792.1"/>
    <property type="molecule type" value="Genomic_DNA"/>
</dbReference>
<name>A0AB39RX08_9ACTN</name>
<dbReference type="AlphaFoldDB" id="A0AB39RX08"/>
<reference evidence="2" key="1">
    <citation type="submission" date="2024-07" db="EMBL/GenBank/DDBJ databases">
        <authorList>
            <person name="Yu S.T."/>
        </authorList>
    </citation>
    <scope>NUCLEOTIDE SEQUENCE</scope>
    <source>
        <strain evidence="2">R35</strain>
    </source>
</reference>
<proteinExistence type="predicted"/>
<evidence type="ECO:0000313" key="2">
    <source>
        <dbReference type="EMBL" id="XDQ59792.1"/>
    </source>
</evidence>
<sequence length="153" mass="17241">MARDAEPDLHGLITARRAELELQAEKLSQQLQEVRDELEELTVAERVARRLAEQLHAETRTTPGGAGQVAGRAVLLVPQRERNTDETVLPEDYQRIMDVVRRADTPVMVKQVCGELGMSKEPARSEAMRSKLNRLAKRGWLRKLADGKFTTTL</sequence>
<gene>
    <name evidence="2" type="ORF">AB5J50_02870</name>
</gene>
<dbReference type="RefSeq" id="WP_369254569.1">
    <property type="nucleotide sequence ID" value="NZ_CP163440.1"/>
</dbReference>
<accession>A0AB39RX08</accession>
<feature type="coiled-coil region" evidence="1">
    <location>
        <begin position="17"/>
        <end position="54"/>
    </location>
</feature>
<organism evidence="2">
    <name type="scientific">Streptomyces sp. R35</name>
    <dbReference type="NCBI Taxonomy" id="3238630"/>
    <lineage>
        <taxon>Bacteria</taxon>
        <taxon>Bacillati</taxon>
        <taxon>Actinomycetota</taxon>
        <taxon>Actinomycetes</taxon>
        <taxon>Kitasatosporales</taxon>
        <taxon>Streptomycetaceae</taxon>
        <taxon>Streptomyces</taxon>
    </lineage>
</organism>
<evidence type="ECO:0000256" key="1">
    <source>
        <dbReference type="SAM" id="Coils"/>
    </source>
</evidence>